<dbReference type="Gene3D" id="2.40.30.170">
    <property type="match status" value="1"/>
</dbReference>
<dbReference type="PANTHER" id="PTHR30386:SF24">
    <property type="entry name" value="MULTIDRUG RESISTANCE EFFLUX PUMP"/>
    <property type="match status" value="1"/>
</dbReference>
<dbReference type="PATRIC" id="fig|1094563.3.peg.1328"/>
<protein>
    <submittedName>
        <fullName evidence="5">Efflux pump membrane protein</fullName>
    </submittedName>
</protein>
<feature type="transmembrane region" description="Helical" evidence="2">
    <location>
        <begin position="59"/>
        <end position="79"/>
    </location>
</feature>
<dbReference type="PANTHER" id="PTHR30386">
    <property type="entry name" value="MEMBRANE FUSION SUBUNIT OF EMRAB-TOLC MULTIDRUG EFFLUX PUMP"/>
    <property type="match status" value="1"/>
</dbReference>
<gene>
    <name evidence="5" type="ORF">MCQ_01158</name>
</gene>
<dbReference type="PRINTS" id="PR01490">
    <property type="entry name" value="RTXTOXIND"/>
</dbReference>
<dbReference type="InterPro" id="IPR058625">
    <property type="entry name" value="MdtA-like_BSH"/>
</dbReference>
<dbReference type="AlphaFoldDB" id="J0Q7Z4"/>
<evidence type="ECO:0000256" key="1">
    <source>
        <dbReference type="SAM" id="Coils"/>
    </source>
</evidence>
<dbReference type="EMBL" id="AILU01000033">
    <property type="protein sequence ID" value="EJF78779.1"/>
    <property type="molecule type" value="Genomic_DNA"/>
</dbReference>
<dbReference type="Gene3D" id="1.10.287.470">
    <property type="entry name" value="Helix hairpin bin"/>
    <property type="match status" value="1"/>
</dbReference>
<evidence type="ECO:0000313" key="5">
    <source>
        <dbReference type="EMBL" id="EJF78779.1"/>
    </source>
</evidence>
<reference evidence="5 6" key="1">
    <citation type="submission" date="2012-03" db="EMBL/GenBank/DDBJ databases">
        <title>The Genome Sequence of Bartonella washoensis Sb944nv.</title>
        <authorList>
            <consortium name="The Broad Institute Genome Sequencing Platform"/>
            <consortium name="The Broad Institute Genome Sequencing Center for Infectious Disease"/>
            <person name="Feldgarden M."/>
            <person name="Kirby J."/>
            <person name="Kosoy M."/>
            <person name="Birtles R."/>
            <person name="Probert W.S."/>
            <person name="Chiaraviglio L."/>
            <person name="Young S.K."/>
            <person name="Zeng Q."/>
            <person name="Gargeya S."/>
            <person name="Fitzgerald M."/>
            <person name="Haas B."/>
            <person name="Abouelleil A."/>
            <person name="Alvarado L."/>
            <person name="Arachchi H.M."/>
            <person name="Berlin A."/>
            <person name="Chapman S.B."/>
            <person name="Gearin G."/>
            <person name="Goldberg J."/>
            <person name="Griggs A."/>
            <person name="Gujja S."/>
            <person name="Hansen M."/>
            <person name="Heiman D."/>
            <person name="Howarth C."/>
            <person name="Larimer J."/>
            <person name="Lui A."/>
            <person name="MacDonald P.J.P."/>
            <person name="McCowen C."/>
            <person name="Montmayeur A."/>
            <person name="Murphy C."/>
            <person name="Neiman D."/>
            <person name="Pearson M."/>
            <person name="Priest M."/>
            <person name="Roberts A."/>
            <person name="Saif S."/>
            <person name="Shea T."/>
            <person name="Sisk P."/>
            <person name="Stolte C."/>
            <person name="Sykes S."/>
            <person name="Wortman J."/>
            <person name="Nusbaum C."/>
            <person name="Birren B."/>
        </authorList>
    </citation>
    <scope>NUCLEOTIDE SEQUENCE [LARGE SCALE GENOMIC DNA]</scope>
    <source>
        <strain evidence="5 6">Sb944nv</strain>
    </source>
</reference>
<evidence type="ECO:0000259" key="4">
    <source>
        <dbReference type="Pfam" id="PF25917"/>
    </source>
</evidence>
<accession>J0Q7Z4</accession>
<feature type="domain" description="Multidrug resistance protein MdtA-like barrel-sandwich hybrid" evidence="4">
    <location>
        <begin position="97"/>
        <end position="293"/>
    </location>
</feature>
<dbReference type="eggNOG" id="COG1566">
    <property type="taxonomic scope" value="Bacteria"/>
</dbReference>
<sequence>MLEKLLIALSEPITPEFSDEFILLIITYYTSNWNYNTMSLSETTVSTYRRFNRIKQKKTLSALLIILALFTLWFSYKWLTHWRYILTTDDSYVQGDIAAIAPKLSGYIEEIFIKANQTVKKGDVLFRLDNGDYQIALEQTKARLNTQQKTLMRIDAQIVAARSALDDAQAQKAAASAIATNTQLTLKRTTELQANRYVSQSDVDSAKSAYEQAIANVNRADAQIAAARANIQVLEAQRSETESQTKSLELTREKAQRDLASTIIRAPFDGVIGNLTAKTGDFVMNGQRLAALVPINALYIEANYKETQLQNIRAGQTAYIAIDAFKKDAFTGTVLSIAPATGAVFSLLPPQNATGNFTKIVQRIPVRISIPEEVLKTGRIRAGMSVSVEIDTRTKPHDKNPS</sequence>
<feature type="coiled-coil region" evidence="1">
    <location>
        <begin position="137"/>
        <end position="171"/>
    </location>
</feature>
<dbReference type="Pfam" id="PF25876">
    <property type="entry name" value="HH_MFP_RND"/>
    <property type="match status" value="1"/>
</dbReference>
<proteinExistence type="predicted"/>
<evidence type="ECO:0000313" key="6">
    <source>
        <dbReference type="Proteomes" id="UP000008947"/>
    </source>
</evidence>
<evidence type="ECO:0000259" key="3">
    <source>
        <dbReference type="Pfam" id="PF25876"/>
    </source>
</evidence>
<keyword evidence="2" id="KW-0472">Membrane</keyword>
<dbReference type="Gene3D" id="2.40.50.100">
    <property type="match status" value="1"/>
</dbReference>
<dbReference type="InterPro" id="IPR058624">
    <property type="entry name" value="MdtA-like_HH"/>
</dbReference>
<keyword evidence="6" id="KW-1185">Reference proteome</keyword>
<keyword evidence="2" id="KW-0812">Transmembrane</keyword>
<dbReference type="GO" id="GO:0055085">
    <property type="term" value="P:transmembrane transport"/>
    <property type="evidence" value="ECO:0007669"/>
    <property type="project" value="InterPro"/>
</dbReference>
<name>J0Q7Z4_9HYPH</name>
<dbReference type="HOGENOM" id="CLU_018816_15_1_5"/>
<dbReference type="SUPFAM" id="SSF111369">
    <property type="entry name" value="HlyD-like secretion proteins"/>
    <property type="match status" value="2"/>
</dbReference>
<evidence type="ECO:0000256" key="2">
    <source>
        <dbReference type="SAM" id="Phobius"/>
    </source>
</evidence>
<keyword evidence="1" id="KW-0175">Coiled coil</keyword>
<dbReference type="Pfam" id="PF25917">
    <property type="entry name" value="BSH_RND"/>
    <property type="match status" value="1"/>
</dbReference>
<comment type="caution">
    <text evidence="5">The sequence shown here is derived from an EMBL/GenBank/DDBJ whole genome shotgun (WGS) entry which is preliminary data.</text>
</comment>
<feature type="domain" description="Multidrug resistance protein MdtA-like alpha-helical hairpin" evidence="3">
    <location>
        <begin position="165"/>
        <end position="231"/>
    </location>
</feature>
<dbReference type="InterPro" id="IPR050739">
    <property type="entry name" value="MFP"/>
</dbReference>
<organism evidence="5 6">
    <name type="scientific">Candidatus Bartonella washoeensis Sb944nv</name>
    <dbReference type="NCBI Taxonomy" id="1094563"/>
    <lineage>
        <taxon>Bacteria</taxon>
        <taxon>Pseudomonadati</taxon>
        <taxon>Pseudomonadota</taxon>
        <taxon>Alphaproteobacteria</taxon>
        <taxon>Hyphomicrobiales</taxon>
        <taxon>Bartonellaceae</taxon>
        <taxon>Bartonella</taxon>
    </lineage>
</organism>
<keyword evidence="2" id="KW-1133">Transmembrane helix</keyword>
<feature type="coiled-coil region" evidence="1">
    <location>
        <begin position="203"/>
        <end position="258"/>
    </location>
</feature>
<dbReference type="Proteomes" id="UP000008947">
    <property type="component" value="Unassembled WGS sequence"/>
</dbReference>